<dbReference type="CDD" id="cd09212">
    <property type="entry name" value="PUB"/>
    <property type="match status" value="1"/>
</dbReference>
<dbReference type="VEuPathDB" id="CryptoDB:CPATCC_0015290"/>
<dbReference type="PANTHER" id="PTHR46467">
    <property type="entry name" value="TETHER CONTAINING UBX DOMAIN FOR GLUT4"/>
    <property type="match status" value="1"/>
</dbReference>
<dbReference type="Pfam" id="PF09409">
    <property type="entry name" value="PUB"/>
    <property type="match status" value="1"/>
</dbReference>
<dbReference type="EMBL" id="BX538352">
    <property type="protein sequence ID" value="CAD98412.1"/>
    <property type="molecule type" value="Genomic_DNA"/>
</dbReference>
<dbReference type="GO" id="GO:0005634">
    <property type="term" value="C:nucleus"/>
    <property type="evidence" value="ECO:0007669"/>
    <property type="project" value="TreeGrafter"/>
</dbReference>
<sequence>MGANEVEELILELGKEMGRKDQEMKIFVDTIVNKNWYDKIELLKDVTNEQWETMNIPLRLVDMIRKRIFSQVNEPKAEEDSKEEVKEILKEDDTWEFEYLTPENLEMTPSLYNSVESLGRICKEKLKAVTDILFKIIDSIIKEPRKGKIRRIKMKNPKFASTVGSFSEALNVLKSVGFVIVKLKPSQIHKISVDITKDKEEEEEEEEEEEYLELPIAYISRLTDCHHLLAIFCEKNRIEYPKLVSCDLTSIDTSGEGSVKISHFNPYVSNISSTSVSTNNDVSRKLMKSAIEERRKMESEIKKRERDMENGTIDEQNLQDSGNITCTKPFVIHSSNIQKFDNLVKAINDMESPEDFDEDDNSHFEQSEIQRIKDSILGKAPTFKSRTNEYLKSLLKRKVHSHSSIRVVFPDKYILQLQFRPNHTTYDLIQSVKDCINPNISSMNWYVYQSPPILKVIPDKKLTLLKAGFVPNAQLYFKLELPPNHTLKGNYIKAQLLNEDI</sequence>
<gene>
    <name evidence="2" type="ORF">1MB.504</name>
</gene>
<dbReference type="InterPro" id="IPR036339">
    <property type="entry name" value="PUB-like_dom_sf"/>
</dbReference>
<dbReference type="GO" id="GO:0012506">
    <property type="term" value="C:vesicle membrane"/>
    <property type="evidence" value="ECO:0007669"/>
    <property type="project" value="TreeGrafter"/>
</dbReference>
<name>A0A7G2HK60_CRYPV</name>
<dbReference type="CDD" id="cd16118">
    <property type="entry name" value="UBX2_UBXN9"/>
    <property type="match status" value="1"/>
</dbReference>
<evidence type="ECO:0000313" key="3">
    <source>
        <dbReference type="Proteomes" id="UP000242991"/>
    </source>
</evidence>
<organism evidence="2 3">
    <name type="scientific">Cryptosporidium parvum</name>
    <dbReference type="NCBI Taxonomy" id="5807"/>
    <lineage>
        <taxon>Eukaryota</taxon>
        <taxon>Sar</taxon>
        <taxon>Alveolata</taxon>
        <taxon>Apicomplexa</taxon>
        <taxon>Conoidasida</taxon>
        <taxon>Coccidia</taxon>
        <taxon>Eucoccidiorida</taxon>
        <taxon>Eimeriorina</taxon>
        <taxon>Cryptosporidiidae</taxon>
        <taxon>Cryptosporidium</taxon>
    </lineage>
</organism>
<accession>A0A7G2HK60</accession>
<dbReference type="InterPro" id="IPR018997">
    <property type="entry name" value="PUB_domain"/>
</dbReference>
<reference evidence="2 3" key="1">
    <citation type="journal article" date="2003" name="Genome Res.">
        <title>Integrated mapping, chromosomal sequencing and sequence analysis of Cryptosporidium parvum.</title>
        <authorList>
            <person name="Bankier A.T."/>
            <person name="Spriggs H.F."/>
            <person name="Fartmann B."/>
            <person name="Konfortov B.A."/>
            <person name="Madera M."/>
            <person name="Vogel C."/>
            <person name="Teichmann S.A."/>
            <person name="Ivens A."/>
            <person name="Dear P.H."/>
        </authorList>
    </citation>
    <scope>NUCLEOTIDE SEQUENCE [LARGE SCALE GENOMIC DNA]</scope>
    <source>
        <strain evidence="2 3">Iowa</strain>
    </source>
</reference>
<proteinExistence type="predicted"/>
<dbReference type="SUPFAM" id="SSF54236">
    <property type="entry name" value="Ubiquitin-like"/>
    <property type="match status" value="1"/>
</dbReference>
<dbReference type="InterPro" id="IPR029071">
    <property type="entry name" value="Ubiquitin-like_domsf"/>
</dbReference>
<feature type="domain" description="PUB" evidence="1">
    <location>
        <begin position="123"/>
        <end position="200"/>
    </location>
</feature>
<dbReference type="Proteomes" id="UP000242991">
    <property type="component" value="Chromosome 6"/>
</dbReference>
<dbReference type="SUPFAM" id="SSF143503">
    <property type="entry name" value="PUG domain-like"/>
    <property type="match status" value="1"/>
</dbReference>
<dbReference type="SMART" id="SM00580">
    <property type="entry name" value="PUG"/>
    <property type="match status" value="1"/>
</dbReference>
<dbReference type="Gene3D" id="1.20.58.2190">
    <property type="match status" value="1"/>
</dbReference>
<protein>
    <recommendedName>
        <fullName evidence="1">PUB domain-containing protein</fullName>
    </recommendedName>
</protein>
<dbReference type="GO" id="GO:0006886">
    <property type="term" value="P:intracellular protein transport"/>
    <property type="evidence" value="ECO:0007669"/>
    <property type="project" value="TreeGrafter"/>
</dbReference>
<dbReference type="PANTHER" id="PTHR46467:SF1">
    <property type="entry name" value="TETHER CONTAINING UBX DOMAIN FOR GLUT4"/>
    <property type="match status" value="1"/>
</dbReference>
<evidence type="ECO:0000259" key="1">
    <source>
        <dbReference type="Pfam" id="PF09409"/>
    </source>
</evidence>
<dbReference type="GO" id="GO:0005737">
    <property type="term" value="C:cytoplasm"/>
    <property type="evidence" value="ECO:0007669"/>
    <property type="project" value="TreeGrafter"/>
</dbReference>
<dbReference type="AlphaFoldDB" id="A0A7G2HK60"/>
<evidence type="ECO:0000313" key="2">
    <source>
        <dbReference type="EMBL" id="CAD98412.1"/>
    </source>
</evidence>